<dbReference type="EMBL" id="PRFC01000103">
    <property type="protein sequence ID" value="PWV07322.1"/>
    <property type="molecule type" value="Genomic_DNA"/>
</dbReference>
<dbReference type="VEuPathDB" id="TriTrypDB:C3747_103g66"/>
<proteinExistence type="predicted"/>
<organism evidence="3 4">
    <name type="scientific">Trypanosoma cruzi</name>
    <dbReference type="NCBI Taxonomy" id="5693"/>
    <lineage>
        <taxon>Eukaryota</taxon>
        <taxon>Discoba</taxon>
        <taxon>Euglenozoa</taxon>
        <taxon>Kinetoplastea</taxon>
        <taxon>Metakinetoplastina</taxon>
        <taxon>Trypanosomatida</taxon>
        <taxon>Trypanosomatidae</taxon>
        <taxon>Trypanosoma</taxon>
        <taxon>Schizotrypanum</taxon>
    </lineage>
</organism>
<sequence length="181" mass="19841">MDNPCLDLQGLGVSSFWGIKDTGVEYVTIDLRNNSLRNFEHFGTHPKLVELQLQNNQIESLMGLTRQPSLAALELDGNPIAAHPWYRVALMAVGFSITKIDGVAVSVNERDMARALGPAASLAVSYGWKLQPGERSPEESPCYRRMQKGPKALSATAGLFTNHCTRAEAKRGHWTRGGPHS</sequence>
<evidence type="ECO:0000313" key="4">
    <source>
        <dbReference type="Proteomes" id="UP000246078"/>
    </source>
</evidence>
<dbReference type="VEuPathDB" id="TriTrypDB:TCSYLVIO_004585"/>
<dbReference type="VEuPathDB" id="TriTrypDB:TcBrA4_0012030"/>
<reference evidence="3 4" key="1">
    <citation type="journal article" date="2018" name="Microb. Genom.">
        <title>Expanding an expanded genome: long-read sequencing of Trypanosoma cruzi.</title>
        <authorList>
            <person name="Berna L."/>
            <person name="Rodriguez M."/>
            <person name="Chiribao M.L."/>
            <person name="Parodi-Talice A."/>
            <person name="Pita S."/>
            <person name="Rijo G."/>
            <person name="Alvarez-Valin F."/>
            <person name="Robello C."/>
        </authorList>
    </citation>
    <scope>NUCLEOTIDE SEQUENCE [LARGE SCALE GENOMIC DNA]</scope>
    <source>
        <strain evidence="3 4">TCC</strain>
    </source>
</reference>
<name>A0A2V2WGJ3_TRYCR</name>
<dbReference type="VEuPathDB" id="TriTrypDB:C4B63_63g17"/>
<dbReference type="InterPro" id="IPR032675">
    <property type="entry name" value="LRR_dom_sf"/>
</dbReference>
<dbReference type="VEuPathDB" id="TriTrypDB:TcG_04831"/>
<dbReference type="VEuPathDB" id="TriTrypDB:ECC02_000411"/>
<accession>A0A2V2WGJ3</accession>
<dbReference type="InterPro" id="IPR001611">
    <property type="entry name" value="Leu-rich_rpt"/>
</dbReference>
<protein>
    <recommendedName>
        <fullName evidence="5">Leucine-rich repeat protein (LRRP)</fullName>
    </recommendedName>
</protein>
<evidence type="ECO:0008006" key="5">
    <source>
        <dbReference type="Google" id="ProtNLM"/>
    </source>
</evidence>
<keyword evidence="2" id="KW-0677">Repeat</keyword>
<comment type="caution">
    <text evidence="3">The sequence shown here is derived from an EMBL/GenBank/DDBJ whole genome shotgun (WGS) entry which is preliminary data.</text>
</comment>
<dbReference type="SUPFAM" id="SSF52058">
    <property type="entry name" value="L domain-like"/>
    <property type="match status" value="1"/>
</dbReference>
<dbReference type="VEuPathDB" id="TriTrypDB:Tc_MARK_6108"/>
<dbReference type="VEuPathDB" id="TriTrypDB:TcCL_NonESM04336"/>
<evidence type="ECO:0000313" key="3">
    <source>
        <dbReference type="EMBL" id="PWV07322.1"/>
    </source>
</evidence>
<dbReference type="Proteomes" id="UP000246078">
    <property type="component" value="Unassembled WGS sequence"/>
</dbReference>
<dbReference type="AlphaFoldDB" id="A0A2V2WGJ3"/>
<evidence type="ECO:0000256" key="2">
    <source>
        <dbReference type="ARBA" id="ARBA00022737"/>
    </source>
</evidence>
<dbReference type="VEuPathDB" id="TriTrypDB:BCY84_07451"/>
<dbReference type="PANTHER" id="PTHR18849:SF0">
    <property type="entry name" value="CILIA- AND FLAGELLA-ASSOCIATED PROTEIN 410-RELATED"/>
    <property type="match status" value="1"/>
</dbReference>
<dbReference type="Gene3D" id="3.80.10.10">
    <property type="entry name" value="Ribonuclease Inhibitor"/>
    <property type="match status" value="1"/>
</dbReference>
<dbReference type="VEuPathDB" id="TriTrypDB:TCDM_05986"/>
<evidence type="ECO:0000256" key="1">
    <source>
        <dbReference type="ARBA" id="ARBA00022614"/>
    </source>
</evidence>
<gene>
    <name evidence="3" type="ORF">C3747_103g66</name>
</gene>
<dbReference type="PANTHER" id="PTHR18849">
    <property type="entry name" value="LEUCINE RICH REPEAT PROTEIN"/>
    <property type="match status" value="1"/>
</dbReference>
<keyword evidence="1" id="KW-0433">Leucine-rich repeat</keyword>
<dbReference type="PROSITE" id="PS51450">
    <property type="entry name" value="LRR"/>
    <property type="match status" value="1"/>
</dbReference>
<dbReference type="VEuPathDB" id="TriTrypDB:TcCLB.506247.60"/>